<dbReference type="Proteomes" id="UP000218643">
    <property type="component" value="Unassembled WGS sequence"/>
</dbReference>
<evidence type="ECO:0000313" key="2">
    <source>
        <dbReference type="Proteomes" id="UP000218643"/>
    </source>
</evidence>
<reference evidence="1 2" key="2">
    <citation type="submission" date="2017-10" db="EMBL/GenBank/DDBJ databases">
        <title>Rhizosphere-associated Pseudomonas modulate jasmonic acid/salicylic acid antagonism to induce systemic resistance to herbivores at the cost of susceptibility to pathogens.</title>
        <authorList>
            <person name="Haney C.H."/>
            <person name="Wiesmann C.L."/>
            <person name="Shapiro L.R."/>
            <person name="O'Sullivan L.R."/>
            <person name="Khorasani S."/>
            <person name="Melnyk R.A."/>
            <person name="Xiao L."/>
            <person name="Bush J."/>
            <person name="Carrillo J."/>
            <person name="Pierce N.E."/>
            <person name="Ausubel F.M."/>
        </authorList>
    </citation>
    <scope>NUCLEOTIDE SEQUENCE [LARGE SCALE GENOMIC DNA]</scope>
    <source>
        <strain evidence="1 2">CH229</strain>
    </source>
</reference>
<name>A0A854X5E6_PSEFL</name>
<comment type="caution">
    <text evidence="1">The sequence shown here is derived from an EMBL/GenBank/DDBJ whole genome shotgun (WGS) entry which is preliminary data.</text>
</comment>
<dbReference type="AlphaFoldDB" id="A0A854X5E6"/>
<sequence length="60" mass="6239">MGAGLLAKAVCQSTSVLNVRPHSRASPLSQGIAFTLTNPCCPSHATGRRPWSGRHPGGRS</sequence>
<gene>
    <name evidence="1" type="ORF">CP335_04555</name>
</gene>
<reference evidence="1 2" key="1">
    <citation type="submission" date="2017-09" db="EMBL/GenBank/DDBJ databases">
        <authorList>
            <person name="Haney C."/>
            <person name="Melnyk R."/>
        </authorList>
    </citation>
    <scope>NUCLEOTIDE SEQUENCE [LARGE SCALE GENOMIC DNA]</scope>
    <source>
        <strain evidence="1 2">CH229</strain>
    </source>
</reference>
<accession>A0A854X5E6</accession>
<organism evidence="1 2">
    <name type="scientific">Pseudomonas fluorescens</name>
    <dbReference type="NCBI Taxonomy" id="294"/>
    <lineage>
        <taxon>Bacteria</taxon>
        <taxon>Pseudomonadati</taxon>
        <taxon>Pseudomonadota</taxon>
        <taxon>Gammaproteobacteria</taxon>
        <taxon>Pseudomonadales</taxon>
        <taxon>Pseudomonadaceae</taxon>
        <taxon>Pseudomonas</taxon>
    </lineage>
</organism>
<protein>
    <submittedName>
        <fullName evidence="1">Uncharacterized protein</fullName>
    </submittedName>
</protein>
<dbReference type="EMBL" id="NXHE01000004">
    <property type="protein sequence ID" value="PCM50706.1"/>
    <property type="molecule type" value="Genomic_DNA"/>
</dbReference>
<evidence type="ECO:0000313" key="1">
    <source>
        <dbReference type="EMBL" id="PCM50706.1"/>
    </source>
</evidence>
<proteinExistence type="predicted"/>